<dbReference type="Proteomes" id="UP001140560">
    <property type="component" value="Unassembled WGS sequence"/>
</dbReference>
<keyword evidence="1" id="KW-0812">Transmembrane</keyword>
<feature type="transmembrane region" description="Helical" evidence="1">
    <location>
        <begin position="121"/>
        <end position="145"/>
    </location>
</feature>
<proteinExistence type="predicted"/>
<feature type="transmembrane region" description="Helical" evidence="1">
    <location>
        <begin position="152"/>
        <end position="170"/>
    </location>
</feature>
<keyword evidence="4" id="KW-1185">Reference proteome</keyword>
<protein>
    <recommendedName>
        <fullName evidence="2">DUF6594 domain-containing protein</fullName>
    </recommendedName>
</protein>
<dbReference type="EMBL" id="JAPEUY010000006">
    <property type="protein sequence ID" value="KAJ4372391.1"/>
    <property type="molecule type" value="Genomic_DNA"/>
</dbReference>
<sequence>MAPDAIKASGGMTLSPSPKQLFMDAYRINGRFGEGSMRAPNGELASIYGRKGEPVPPNLGTLYRPESEPLEDFIVDRLMNPFLKYVGEPFKSLWVKLSMYRDGDSTMEVGFWDVDARIISAIARAIVCVIAILSLAAPIATLNVIKETKLRIVVMTLFGQLFAMLAQFLGSGSLEYYILITA</sequence>
<evidence type="ECO:0000256" key="1">
    <source>
        <dbReference type="SAM" id="Phobius"/>
    </source>
</evidence>
<organism evidence="3 4">
    <name type="scientific">Neocucurbitaria cava</name>
    <dbReference type="NCBI Taxonomy" id="798079"/>
    <lineage>
        <taxon>Eukaryota</taxon>
        <taxon>Fungi</taxon>
        <taxon>Dikarya</taxon>
        <taxon>Ascomycota</taxon>
        <taxon>Pezizomycotina</taxon>
        <taxon>Dothideomycetes</taxon>
        <taxon>Pleosporomycetidae</taxon>
        <taxon>Pleosporales</taxon>
        <taxon>Pleosporineae</taxon>
        <taxon>Cucurbitariaceae</taxon>
        <taxon>Neocucurbitaria</taxon>
    </lineage>
</organism>
<name>A0A9W8YD69_9PLEO</name>
<keyword evidence="1" id="KW-0472">Membrane</keyword>
<dbReference type="Pfam" id="PF20237">
    <property type="entry name" value="DUF6594"/>
    <property type="match status" value="1"/>
</dbReference>
<evidence type="ECO:0000313" key="4">
    <source>
        <dbReference type="Proteomes" id="UP001140560"/>
    </source>
</evidence>
<dbReference type="InterPro" id="IPR046529">
    <property type="entry name" value="DUF6594"/>
</dbReference>
<reference evidence="3" key="1">
    <citation type="submission" date="2022-10" db="EMBL/GenBank/DDBJ databases">
        <title>Tapping the CABI collections for fungal endophytes: first genome assemblies for Collariella, Neodidymelliopsis, Ascochyta clinopodiicola, Didymella pomorum, Didymosphaeria variabile, Neocosmospora piperis and Neocucurbitaria cava.</title>
        <authorList>
            <person name="Hill R."/>
        </authorList>
    </citation>
    <scope>NUCLEOTIDE SEQUENCE</scope>
    <source>
        <strain evidence="3">IMI 356814</strain>
    </source>
</reference>
<dbReference type="AlphaFoldDB" id="A0A9W8YD69"/>
<dbReference type="OrthoDB" id="3795611at2759"/>
<gene>
    <name evidence="3" type="ORF">N0V83_004165</name>
</gene>
<evidence type="ECO:0000313" key="3">
    <source>
        <dbReference type="EMBL" id="KAJ4372391.1"/>
    </source>
</evidence>
<evidence type="ECO:0000259" key="2">
    <source>
        <dbReference type="Pfam" id="PF20237"/>
    </source>
</evidence>
<feature type="domain" description="DUF6594" evidence="2">
    <location>
        <begin position="58"/>
        <end position="172"/>
    </location>
</feature>
<keyword evidence="1" id="KW-1133">Transmembrane helix</keyword>
<comment type="caution">
    <text evidence="3">The sequence shown here is derived from an EMBL/GenBank/DDBJ whole genome shotgun (WGS) entry which is preliminary data.</text>
</comment>
<accession>A0A9W8YD69</accession>